<proteinExistence type="inferred from homology"/>
<sequence>MAATIKVVYLFASVIVFIKSCAAENEPELVFANLIWRHGSRSALYSYPSDPYNNKPIWPQGPGQLTQVGMRQEYELGRFFRQRYGKLLSEEYKRSEIYIRSTDVDRTLMSAECNIAALYPPSGRQKWNGTNTTWQPIPVHTIPVETDYLLRFPLHDCPKYSELSSQIVHSPIYQKIEEKYAPFLKELANFTQWDGTMNIKAAWDVEDALVCEKAANLALPSWVTDDRLKKLNEIAGIDMGVLFGGTNPGYQVKIAKAGGAGLLVKAILDNIQRAIDFENTYKVVAYSAHDTTLSALLNALHAYNMRPPPFASAILFEVYKQASADKTSYFVKTFYRNSTVNPALPLSVLGCSFACPFEELKQRAVSVIPVDIDKECERTEVPPSTPACTASSTSAENELQLIFTNVICRHGLRSPLKPIFSDQNMDPKDAGQLTKVGMQQQYELGCFFRQK</sequence>
<evidence type="ECO:0000256" key="1">
    <source>
        <dbReference type="ARBA" id="ARBA00000032"/>
    </source>
</evidence>
<gene>
    <name evidence="9" type="ORF">CVLEPA_LOCUS26031</name>
</gene>
<keyword evidence="5" id="KW-0378">Hydrolase</keyword>
<evidence type="ECO:0000256" key="5">
    <source>
        <dbReference type="ARBA" id="ARBA00022801"/>
    </source>
</evidence>
<dbReference type="SUPFAM" id="SSF53254">
    <property type="entry name" value="Phosphoglycerate mutase-like"/>
    <property type="match status" value="2"/>
</dbReference>
<reference evidence="9 10" key="1">
    <citation type="submission" date="2024-02" db="EMBL/GenBank/DDBJ databases">
        <authorList>
            <person name="Daric V."/>
            <person name="Darras S."/>
        </authorList>
    </citation>
    <scope>NUCLEOTIDE SEQUENCE [LARGE SCALE GENOMIC DNA]</scope>
</reference>
<dbReference type="Pfam" id="PF00328">
    <property type="entry name" value="His_Phos_2"/>
    <property type="match status" value="1"/>
</dbReference>
<dbReference type="InterPro" id="IPR033379">
    <property type="entry name" value="Acid_Pase_AS"/>
</dbReference>
<accession>A0ABP0GQB3</accession>
<dbReference type="Gene3D" id="3.40.50.1240">
    <property type="entry name" value="Phosphoglycerate mutase-like"/>
    <property type="match status" value="2"/>
</dbReference>
<evidence type="ECO:0000256" key="2">
    <source>
        <dbReference type="ARBA" id="ARBA00005375"/>
    </source>
</evidence>
<keyword evidence="4 8" id="KW-0732">Signal</keyword>
<comment type="catalytic activity">
    <reaction evidence="1">
        <text>a phosphate monoester + H2O = an alcohol + phosphate</text>
        <dbReference type="Rhea" id="RHEA:15017"/>
        <dbReference type="ChEBI" id="CHEBI:15377"/>
        <dbReference type="ChEBI" id="CHEBI:30879"/>
        <dbReference type="ChEBI" id="CHEBI:43474"/>
        <dbReference type="ChEBI" id="CHEBI:67140"/>
        <dbReference type="EC" id="3.1.3.2"/>
    </reaction>
</comment>
<evidence type="ECO:0000313" key="9">
    <source>
        <dbReference type="EMBL" id="CAK8692789.1"/>
    </source>
</evidence>
<dbReference type="PROSITE" id="PS00616">
    <property type="entry name" value="HIS_ACID_PHOSPHAT_1"/>
    <property type="match status" value="1"/>
</dbReference>
<dbReference type="PANTHER" id="PTHR11567:SF211">
    <property type="entry name" value="PROSTATIC ACID PHOSPHATASE"/>
    <property type="match status" value="1"/>
</dbReference>
<evidence type="ECO:0000313" key="10">
    <source>
        <dbReference type="Proteomes" id="UP001642483"/>
    </source>
</evidence>
<evidence type="ECO:0000256" key="3">
    <source>
        <dbReference type="ARBA" id="ARBA00012646"/>
    </source>
</evidence>
<keyword evidence="10" id="KW-1185">Reference proteome</keyword>
<keyword evidence="6" id="KW-1015">Disulfide bond</keyword>
<dbReference type="PROSITE" id="PS00778">
    <property type="entry name" value="HIS_ACID_PHOSPHAT_2"/>
    <property type="match status" value="1"/>
</dbReference>
<dbReference type="PANTHER" id="PTHR11567">
    <property type="entry name" value="ACID PHOSPHATASE-RELATED"/>
    <property type="match status" value="1"/>
</dbReference>
<protein>
    <recommendedName>
        <fullName evidence="3">acid phosphatase</fullName>
        <ecNumber evidence="3">3.1.3.2</ecNumber>
    </recommendedName>
</protein>
<comment type="similarity">
    <text evidence="2">Belongs to the histidine acid phosphatase family.</text>
</comment>
<evidence type="ECO:0000256" key="6">
    <source>
        <dbReference type="ARBA" id="ARBA00023157"/>
    </source>
</evidence>
<keyword evidence="7" id="KW-0325">Glycoprotein</keyword>
<dbReference type="EC" id="3.1.3.2" evidence="3"/>
<dbReference type="CDD" id="cd07061">
    <property type="entry name" value="HP_HAP_like"/>
    <property type="match status" value="1"/>
</dbReference>
<dbReference type="InterPro" id="IPR000560">
    <property type="entry name" value="His_Pase_clade-2"/>
</dbReference>
<dbReference type="Proteomes" id="UP001642483">
    <property type="component" value="Unassembled WGS sequence"/>
</dbReference>
<dbReference type="InterPro" id="IPR050645">
    <property type="entry name" value="Histidine_acid_phosphatase"/>
</dbReference>
<evidence type="ECO:0000256" key="7">
    <source>
        <dbReference type="ARBA" id="ARBA00023180"/>
    </source>
</evidence>
<feature type="chain" id="PRO_5047161933" description="acid phosphatase" evidence="8">
    <location>
        <begin position="24"/>
        <end position="451"/>
    </location>
</feature>
<comment type="caution">
    <text evidence="9">The sequence shown here is derived from an EMBL/GenBank/DDBJ whole genome shotgun (WGS) entry which is preliminary data.</text>
</comment>
<name>A0ABP0GQB3_CLALP</name>
<dbReference type="EMBL" id="CAWYQH010000130">
    <property type="protein sequence ID" value="CAK8692789.1"/>
    <property type="molecule type" value="Genomic_DNA"/>
</dbReference>
<evidence type="ECO:0000256" key="8">
    <source>
        <dbReference type="SAM" id="SignalP"/>
    </source>
</evidence>
<organism evidence="9 10">
    <name type="scientific">Clavelina lepadiformis</name>
    <name type="common">Light-bulb sea squirt</name>
    <name type="synonym">Ascidia lepadiformis</name>
    <dbReference type="NCBI Taxonomy" id="159417"/>
    <lineage>
        <taxon>Eukaryota</taxon>
        <taxon>Metazoa</taxon>
        <taxon>Chordata</taxon>
        <taxon>Tunicata</taxon>
        <taxon>Ascidiacea</taxon>
        <taxon>Aplousobranchia</taxon>
        <taxon>Clavelinidae</taxon>
        <taxon>Clavelina</taxon>
    </lineage>
</organism>
<dbReference type="InterPro" id="IPR029033">
    <property type="entry name" value="His_PPase_superfam"/>
</dbReference>
<feature type="signal peptide" evidence="8">
    <location>
        <begin position="1"/>
        <end position="23"/>
    </location>
</feature>
<evidence type="ECO:0000256" key="4">
    <source>
        <dbReference type="ARBA" id="ARBA00022729"/>
    </source>
</evidence>